<organism evidence="1 2">
    <name type="scientific">Corchorus capsularis</name>
    <name type="common">Jute</name>
    <dbReference type="NCBI Taxonomy" id="210143"/>
    <lineage>
        <taxon>Eukaryota</taxon>
        <taxon>Viridiplantae</taxon>
        <taxon>Streptophyta</taxon>
        <taxon>Embryophyta</taxon>
        <taxon>Tracheophyta</taxon>
        <taxon>Spermatophyta</taxon>
        <taxon>Magnoliopsida</taxon>
        <taxon>eudicotyledons</taxon>
        <taxon>Gunneridae</taxon>
        <taxon>Pentapetalae</taxon>
        <taxon>rosids</taxon>
        <taxon>malvids</taxon>
        <taxon>Malvales</taxon>
        <taxon>Malvaceae</taxon>
        <taxon>Grewioideae</taxon>
        <taxon>Apeibeae</taxon>
        <taxon>Corchorus</taxon>
    </lineage>
</organism>
<name>A0A1R3FUY9_COCAP</name>
<dbReference type="Proteomes" id="UP000188268">
    <property type="component" value="Unassembled WGS sequence"/>
</dbReference>
<comment type="caution">
    <text evidence="1">The sequence shown here is derived from an EMBL/GenBank/DDBJ whole genome shotgun (WGS) entry which is preliminary data.</text>
</comment>
<dbReference type="AlphaFoldDB" id="A0A1R3FUY9"/>
<dbReference type="Gramene" id="OMO49585">
    <property type="protein sequence ID" value="OMO49585"/>
    <property type="gene ID" value="CCACVL1_30914"/>
</dbReference>
<gene>
    <name evidence="1" type="ORF">CCACVL1_30914</name>
</gene>
<evidence type="ECO:0008006" key="3">
    <source>
        <dbReference type="Google" id="ProtNLM"/>
    </source>
</evidence>
<reference evidence="1 2" key="1">
    <citation type="submission" date="2013-09" db="EMBL/GenBank/DDBJ databases">
        <title>Corchorus capsularis genome sequencing.</title>
        <authorList>
            <person name="Alam M."/>
            <person name="Haque M.S."/>
            <person name="Islam M.S."/>
            <person name="Emdad E.M."/>
            <person name="Islam M.M."/>
            <person name="Ahmed B."/>
            <person name="Halim A."/>
            <person name="Hossen Q.M.M."/>
            <person name="Hossain M.Z."/>
            <person name="Ahmed R."/>
            <person name="Khan M.M."/>
            <person name="Islam R."/>
            <person name="Rashid M.M."/>
            <person name="Khan S.A."/>
            <person name="Rahman M.S."/>
            <person name="Alam M."/>
        </authorList>
    </citation>
    <scope>NUCLEOTIDE SEQUENCE [LARGE SCALE GENOMIC DNA]</scope>
    <source>
        <strain evidence="2">cv. CVL-1</strain>
        <tissue evidence="1">Whole seedling</tissue>
    </source>
</reference>
<keyword evidence="2" id="KW-1185">Reference proteome</keyword>
<sequence>MDRPNGGHDLSPSTHQFIRVLESQMGIIFPYLSIEDSPKIRTNPMLRQVMQLNVAMYVNQCDAHTKDVIMRWLELTPNDLPKGIEITAMLQHDHILYELYSRGLADYINPQLSVRGMRPQLQLMYLEEDVVRLKLAGCEEKTILVTTQPTAEARLMLSFSIDVQSGIPTHNIDLALHVEHEFPFAVGCSVCVQAHHESPRVQPVPLTMFSYNACGAANPAVEDHLIHTVLDHDVHFAIVTETRTFGEQGRELRDSIGFLRGESLDAEGYCGGSWILWDPNIINIEILSKTRYEIFAMIKIIDDPMEGIRMYNPPPPKDRLPLPAKKIIETLESQLSITYPTTTLDDSPEVREIPILRSIVGLIVASAQQIPQLARPIQAILRNWLRLHYTEIPRGQAAAELLEDRDVLKQLYSRGLANKYRPILCLQTTDQDIKIMEARHGIVGFERLKQG</sequence>
<evidence type="ECO:0000313" key="2">
    <source>
        <dbReference type="Proteomes" id="UP000188268"/>
    </source>
</evidence>
<evidence type="ECO:0000313" key="1">
    <source>
        <dbReference type="EMBL" id="OMO49585.1"/>
    </source>
</evidence>
<dbReference type="EMBL" id="AWWV01016444">
    <property type="protein sequence ID" value="OMO49585.1"/>
    <property type="molecule type" value="Genomic_DNA"/>
</dbReference>
<dbReference type="OrthoDB" id="1001695at2759"/>
<accession>A0A1R3FUY9</accession>
<protein>
    <recommendedName>
        <fullName evidence="3">Endonuclease/exonuclease/phosphatase</fullName>
    </recommendedName>
</protein>
<proteinExistence type="predicted"/>